<protein>
    <recommendedName>
        <fullName evidence="2">diguanylate cyclase</fullName>
        <ecNumber evidence="2">2.7.7.65</ecNumber>
    </recommendedName>
</protein>
<keyword evidence="7" id="KW-1185">Reference proteome</keyword>
<dbReference type="EC" id="2.7.7.65" evidence="2"/>
<dbReference type="InterPro" id="IPR043128">
    <property type="entry name" value="Rev_trsase/Diguanyl_cyclase"/>
</dbReference>
<evidence type="ECO:0000259" key="5">
    <source>
        <dbReference type="PROSITE" id="PS50887"/>
    </source>
</evidence>
<dbReference type="CDD" id="cd01949">
    <property type="entry name" value="GGDEF"/>
    <property type="match status" value="1"/>
</dbReference>
<comment type="catalytic activity">
    <reaction evidence="3">
        <text>2 GTP = 3',3'-c-di-GMP + 2 diphosphate</text>
        <dbReference type="Rhea" id="RHEA:24898"/>
        <dbReference type="ChEBI" id="CHEBI:33019"/>
        <dbReference type="ChEBI" id="CHEBI:37565"/>
        <dbReference type="ChEBI" id="CHEBI:58805"/>
        <dbReference type="EC" id="2.7.7.65"/>
    </reaction>
</comment>
<keyword evidence="4" id="KW-0472">Membrane</keyword>
<evidence type="ECO:0000256" key="2">
    <source>
        <dbReference type="ARBA" id="ARBA00012528"/>
    </source>
</evidence>
<evidence type="ECO:0000256" key="1">
    <source>
        <dbReference type="ARBA" id="ARBA00001946"/>
    </source>
</evidence>
<dbReference type="EMBL" id="PIPX01000002">
    <property type="protein sequence ID" value="RUO53526.1"/>
    <property type="molecule type" value="Genomic_DNA"/>
</dbReference>
<dbReference type="Pfam" id="PF00990">
    <property type="entry name" value="GGDEF"/>
    <property type="match status" value="1"/>
</dbReference>
<evidence type="ECO:0000256" key="4">
    <source>
        <dbReference type="SAM" id="Phobius"/>
    </source>
</evidence>
<feature type="domain" description="GGDEF" evidence="5">
    <location>
        <begin position="211"/>
        <end position="344"/>
    </location>
</feature>
<sequence length="356" mass="40150">MDRSTSQRPEFWRVAQRTCIIAAAVDIAFFGIFLALKSPILAWVNVISVMMYAVAYYAYGKRMNGLATSLVWTEVVAHAALGTVLIGWGSGFHYYLLMFIPALAVTMRGKTAVTALMILFALYAGLYLQSYWHEPLQPISANALLGVFFFNLSVVFAMFSYLGFFYAKSISSANRKLNRLASVDELTQLYNRRQAKALAETELSRADRNSLPLSAMLLDIDHFKLINDVYGHDKGDQVLQYIAKIMQRELRQHDIIGRWGGEEFMIVLPETDLAHAEYIGERLRNAIGSHAWGTDLGHEIQITASIGISQHKQNETFNRLLKRADTALYMSKSEGRNRVTAIQEIPKHIANTSLER</sequence>
<keyword evidence="4" id="KW-0812">Transmembrane</keyword>
<name>A0A432XXT4_9GAMM</name>
<dbReference type="Gene3D" id="3.30.70.270">
    <property type="match status" value="1"/>
</dbReference>
<comment type="caution">
    <text evidence="6">The sequence shown here is derived from an EMBL/GenBank/DDBJ whole genome shotgun (WGS) entry which is preliminary data.</text>
</comment>
<dbReference type="FunFam" id="3.30.70.270:FF:000001">
    <property type="entry name" value="Diguanylate cyclase domain protein"/>
    <property type="match status" value="1"/>
</dbReference>
<evidence type="ECO:0000313" key="7">
    <source>
        <dbReference type="Proteomes" id="UP000287649"/>
    </source>
</evidence>
<reference evidence="7" key="1">
    <citation type="journal article" date="2018" name="Front. Microbiol.">
        <title>Genome-Based Analysis Reveals the Taxonomy and Diversity of the Family Idiomarinaceae.</title>
        <authorList>
            <person name="Liu Y."/>
            <person name="Lai Q."/>
            <person name="Shao Z."/>
        </authorList>
    </citation>
    <scope>NUCLEOTIDE SEQUENCE [LARGE SCALE GENOMIC DNA]</scope>
    <source>
        <strain evidence="7">PO-M2</strain>
    </source>
</reference>
<dbReference type="GO" id="GO:0052621">
    <property type="term" value="F:diguanylate cyclase activity"/>
    <property type="evidence" value="ECO:0007669"/>
    <property type="project" value="UniProtKB-EC"/>
</dbReference>
<accession>A0A432XXT4</accession>
<dbReference type="AlphaFoldDB" id="A0A432XXT4"/>
<proteinExistence type="predicted"/>
<dbReference type="RefSeq" id="WP_126773355.1">
    <property type="nucleotide sequence ID" value="NZ_PIPX01000002.1"/>
</dbReference>
<dbReference type="Proteomes" id="UP000287649">
    <property type="component" value="Unassembled WGS sequence"/>
</dbReference>
<comment type="cofactor">
    <cofactor evidence="1">
        <name>Mg(2+)</name>
        <dbReference type="ChEBI" id="CHEBI:18420"/>
    </cofactor>
</comment>
<dbReference type="PROSITE" id="PS50887">
    <property type="entry name" value="GGDEF"/>
    <property type="match status" value="1"/>
</dbReference>
<feature type="transmembrane region" description="Helical" evidence="4">
    <location>
        <begin position="40"/>
        <end position="59"/>
    </location>
</feature>
<feature type="transmembrane region" description="Helical" evidence="4">
    <location>
        <begin position="144"/>
        <end position="167"/>
    </location>
</feature>
<dbReference type="PANTHER" id="PTHR45138:SF9">
    <property type="entry name" value="DIGUANYLATE CYCLASE DGCM-RELATED"/>
    <property type="match status" value="1"/>
</dbReference>
<dbReference type="SUPFAM" id="SSF55073">
    <property type="entry name" value="Nucleotide cyclase"/>
    <property type="match status" value="1"/>
</dbReference>
<keyword evidence="4" id="KW-1133">Transmembrane helix</keyword>
<feature type="transmembrane region" description="Helical" evidence="4">
    <location>
        <begin position="14"/>
        <end position="33"/>
    </location>
</feature>
<gene>
    <name evidence="6" type="ORF">CWI70_10095</name>
</gene>
<dbReference type="NCBIfam" id="TIGR00254">
    <property type="entry name" value="GGDEF"/>
    <property type="match status" value="1"/>
</dbReference>
<feature type="transmembrane region" description="Helical" evidence="4">
    <location>
        <begin position="112"/>
        <end position="132"/>
    </location>
</feature>
<dbReference type="PANTHER" id="PTHR45138">
    <property type="entry name" value="REGULATORY COMPONENTS OF SENSORY TRANSDUCTION SYSTEM"/>
    <property type="match status" value="1"/>
</dbReference>
<dbReference type="InterPro" id="IPR029787">
    <property type="entry name" value="Nucleotide_cyclase"/>
</dbReference>
<feature type="transmembrane region" description="Helical" evidence="4">
    <location>
        <begin position="79"/>
        <end position="100"/>
    </location>
</feature>
<evidence type="ECO:0000256" key="3">
    <source>
        <dbReference type="ARBA" id="ARBA00034247"/>
    </source>
</evidence>
<dbReference type="InterPro" id="IPR050469">
    <property type="entry name" value="Diguanylate_Cyclase"/>
</dbReference>
<dbReference type="OrthoDB" id="9812260at2"/>
<dbReference type="InterPro" id="IPR000160">
    <property type="entry name" value="GGDEF_dom"/>
</dbReference>
<evidence type="ECO:0000313" key="6">
    <source>
        <dbReference type="EMBL" id="RUO53526.1"/>
    </source>
</evidence>
<dbReference type="SMART" id="SM00267">
    <property type="entry name" value="GGDEF"/>
    <property type="match status" value="1"/>
</dbReference>
<organism evidence="6 7">
    <name type="scientific">Pseudidiomarina homiensis</name>
    <dbReference type="NCBI Taxonomy" id="364198"/>
    <lineage>
        <taxon>Bacteria</taxon>
        <taxon>Pseudomonadati</taxon>
        <taxon>Pseudomonadota</taxon>
        <taxon>Gammaproteobacteria</taxon>
        <taxon>Alteromonadales</taxon>
        <taxon>Idiomarinaceae</taxon>
        <taxon>Pseudidiomarina</taxon>
    </lineage>
</organism>